<name>A0A1Y2A9C4_9PLEO</name>
<dbReference type="EMBL" id="MCFA01000006">
    <property type="protein sequence ID" value="ORY18635.1"/>
    <property type="molecule type" value="Genomic_DNA"/>
</dbReference>
<dbReference type="InterPro" id="IPR058257">
    <property type="entry name" value="CorA-like_dom"/>
</dbReference>
<evidence type="ECO:0000313" key="3">
    <source>
        <dbReference type="EMBL" id="ORY18635.1"/>
    </source>
</evidence>
<sequence>MVRRCGHEDYDTRLVESMKNSRAYPLNLITKETGTYGSTLQSYRRLLDDISENLFIRDCDRDEFEVYTSDLDDTDDMTMHENRSSEELAARVISRASPASVRYVYIHAQTEGGRLMITRKSLEALLSHYQVMPDYLEFMAVFGQRKGAVDLRFSGFRQITQEARSPQEYDPPLEDLMSGFQFCYNLKQAKVTQVNGGCKWSIHNAAIYHQFDPTSGPRWIITTEGSDLDRFFRDRIMVQGDKEDIKFTRLDEKLFSSLSVNLMFCCWATEGWRQYIRWIESELEDHDAGSAHYSDAGEVSKARRRTLFHAADLHDLQYLGERISETITVLEANVEVFNDLRNFCINLLINYEDNCRRSRPSICPDYFDSLARRTNIFRRRLTEMARNAFEPQLKWAKELSPKVRSRMEIIIVQINEQDKLDAKELELDMRRETVGMRIITVITLLYLPATFVSTFFSTDIVKNDSLAAGYTPADIRNPGFCLRDV</sequence>
<organism evidence="3 4">
    <name type="scientific">Clohesyomyces aquaticus</name>
    <dbReference type="NCBI Taxonomy" id="1231657"/>
    <lineage>
        <taxon>Eukaryota</taxon>
        <taxon>Fungi</taxon>
        <taxon>Dikarya</taxon>
        <taxon>Ascomycota</taxon>
        <taxon>Pezizomycotina</taxon>
        <taxon>Dothideomycetes</taxon>
        <taxon>Pleosporomycetidae</taxon>
        <taxon>Pleosporales</taxon>
        <taxon>Lindgomycetaceae</taxon>
        <taxon>Clohesyomyces</taxon>
    </lineage>
</organism>
<reference evidence="3 4" key="1">
    <citation type="submission" date="2016-07" db="EMBL/GenBank/DDBJ databases">
        <title>Pervasive Adenine N6-methylation of Active Genes in Fungi.</title>
        <authorList>
            <consortium name="DOE Joint Genome Institute"/>
            <person name="Mondo S.J."/>
            <person name="Dannebaum R.O."/>
            <person name="Kuo R.C."/>
            <person name="Labutti K."/>
            <person name="Haridas S."/>
            <person name="Kuo A."/>
            <person name="Salamov A."/>
            <person name="Ahrendt S.R."/>
            <person name="Lipzen A."/>
            <person name="Sullivan W."/>
            <person name="Andreopoulos W.B."/>
            <person name="Clum A."/>
            <person name="Lindquist E."/>
            <person name="Daum C."/>
            <person name="Ramamoorthy G.K."/>
            <person name="Gryganskyi A."/>
            <person name="Culley D."/>
            <person name="Magnuson J.K."/>
            <person name="James T.Y."/>
            <person name="O'Malley M.A."/>
            <person name="Stajich J.E."/>
            <person name="Spatafora J.W."/>
            <person name="Visel A."/>
            <person name="Grigoriev I.V."/>
        </authorList>
    </citation>
    <scope>NUCLEOTIDE SEQUENCE [LARGE SCALE GENOMIC DNA]</scope>
    <source>
        <strain evidence="3 4">CBS 115471</strain>
    </source>
</reference>
<gene>
    <name evidence="3" type="ORF">BCR34DRAFT_553947</name>
</gene>
<proteinExistence type="predicted"/>
<evidence type="ECO:0000313" key="4">
    <source>
        <dbReference type="Proteomes" id="UP000193144"/>
    </source>
</evidence>
<dbReference type="Proteomes" id="UP000193144">
    <property type="component" value="Unassembled WGS sequence"/>
</dbReference>
<dbReference type="STRING" id="1231657.A0A1Y2A9C4"/>
<evidence type="ECO:0000256" key="1">
    <source>
        <dbReference type="SAM" id="Phobius"/>
    </source>
</evidence>
<feature type="transmembrane region" description="Helical" evidence="1">
    <location>
        <begin position="438"/>
        <end position="456"/>
    </location>
</feature>
<comment type="caution">
    <text evidence="3">The sequence shown here is derived from an EMBL/GenBank/DDBJ whole genome shotgun (WGS) entry which is preliminary data.</text>
</comment>
<keyword evidence="1" id="KW-1133">Transmembrane helix</keyword>
<protein>
    <recommendedName>
        <fullName evidence="2">CorA-like transporter domain-containing protein</fullName>
    </recommendedName>
</protein>
<dbReference type="Pfam" id="PF26616">
    <property type="entry name" value="CorA-like"/>
    <property type="match status" value="1"/>
</dbReference>
<accession>A0A1Y2A9C4</accession>
<keyword evidence="4" id="KW-1185">Reference proteome</keyword>
<feature type="domain" description="CorA-like transporter" evidence="2">
    <location>
        <begin position="16"/>
        <end position="285"/>
    </location>
</feature>
<evidence type="ECO:0000259" key="2">
    <source>
        <dbReference type="Pfam" id="PF26616"/>
    </source>
</evidence>
<keyword evidence="1" id="KW-0472">Membrane</keyword>
<dbReference type="OrthoDB" id="5396681at2759"/>
<keyword evidence="1" id="KW-0812">Transmembrane</keyword>
<dbReference type="AlphaFoldDB" id="A0A1Y2A9C4"/>